<dbReference type="SMART" id="SM00421">
    <property type="entry name" value="HTH_LUXR"/>
    <property type="match status" value="1"/>
</dbReference>
<accession>A0ABT7MEM6</accession>
<dbReference type="InterPro" id="IPR013325">
    <property type="entry name" value="RNA_pol_sigma_r2"/>
</dbReference>
<dbReference type="EMBL" id="JASVWF010000006">
    <property type="protein sequence ID" value="MDL5158906.1"/>
    <property type="molecule type" value="Genomic_DNA"/>
</dbReference>
<organism evidence="7 8">
    <name type="scientific">Actinomycetospora termitidis</name>
    <dbReference type="NCBI Taxonomy" id="3053470"/>
    <lineage>
        <taxon>Bacteria</taxon>
        <taxon>Bacillati</taxon>
        <taxon>Actinomycetota</taxon>
        <taxon>Actinomycetes</taxon>
        <taxon>Pseudonocardiales</taxon>
        <taxon>Pseudonocardiaceae</taxon>
        <taxon>Actinomycetospora</taxon>
    </lineage>
</organism>
<keyword evidence="4" id="KW-0238">DNA-binding</keyword>
<keyword evidence="5" id="KW-0804">Transcription</keyword>
<dbReference type="Gene3D" id="1.10.10.10">
    <property type="entry name" value="Winged helix-like DNA-binding domain superfamily/Winged helix DNA-binding domain"/>
    <property type="match status" value="1"/>
</dbReference>
<dbReference type="PANTHER" id="PTHR43133">
    <property type="entry name" value="RNA POLYMERASE ECF-TYPE SIGMA FACTO"/>
    <property type="match status" value="1"/>
</dbReference>
<dbReference type="SUPFAM" id="SSF88659">
    <property type="entry name" value="Sigma3 and sigma4 domains of RNA polymerase sigma factors"/>
    <property type="match status" value="1"/>
</dbReference>
<gene>
    <name evidence="7" type="ORF">QRT03_23260</name>
</gene>
<keyword evidence="8" id="KW-1185">Reference proteome</keyword>
<evidence type="ECO:0000259" key="6">
    <source>
        <dbReference type="SMART" id="SM00421"/>
    </source>
</evidence>
<evidence type="ECO:0000313" key="7">
    <source>
        <dbReference type="EMBL" id="MDL5158906.1"/>
    </source>
</evidence>
<name>A0ABT7MEM6_9PSEU</name>
<dbReference type="Proteomes" id="UP001231924">
    <property type="component" value="Unassembled WGS sequence"/>
</dbReference>
<evidence type="ECO:0000256" key="4">
    <source>
        <dbReference type="ARBA" id="ARBA00023125"/>
    </source>
</evidence>
<keyword evidence="3" id="KW-0731">Sigma factor</keyword>
<dbReference type="InterPro" id="IPR007627">
    <property type="entry name" value="RNA_pol_sigma70_r2"/>
</dbReference>
<evidence type="ECO:0000313" key="8">
    <source>
        <dbReference type="Proteomes" id="UP001231924"/>
    </source>
</evidence>
<dbReference type="Pfam" id="PF04542">
    <property type="entry name" value="Sigma70_r2"/>
    <property type="match status" value="1"/>
</dbReference>
<dbReference type="PANTHER" id="PTHR43133:SF8">
    <property type="entry name" value="RNA POLYMERASE SIGMA FACTOR HI_1459-RELATED"/>
    <property type="match status" value="1"/>
</dbReference>
<dbReference type="SUPFAM" id="SSF88946">
    <property type="entry name" value="Sigma2 domain of RNA polymerase sigma factors"/>
    <property type="match status" value="1"/>
</dbReference>
<dbReference type="InterPro" id="IPR036388">
    <property type="entry name" value="WH-like_DNA-bd_sf"/>
</dbReference>
<proteinExistence type="inferred from homology"/>
<comment type="caution">
    <text evidence="7">The sequence shown here is derived from an EMBL/GenBank/DDBJ whole genome shotgun (WGS) entry which is preliminary data.</text>
</comment>
<dbReference type="Gene3D" id="1.10.1740.10">
    <property type="match status" value="1"/>
</dbReference>
<evidence type="ECO:0000256" key="3">
    <source>
        <dbReference type="ARBA" id="ARBA00023082"/>
    </source>
</evidence>
<sequence length="218" mass="23835">MTTIPPDDRLTALLRRFDVRWLPDEGGLAVDRSTRSGLVRICTGADERLATMIGVYRTERAGLLRFARSLLGRDDGAAEDLLQEVMRKVCQKPPTVQEPGRELAYLLQAVRNEASTIGGRAGRDRARRVDDPDAVAGVTDATAPFEDPVLFHLVVARALAALAPRQRALVELVDIRGLTVAQAAAELDIAVGTAKKHRFVALRRLRDDPALAELRDVA</sequence>
<dbReference type="InterPro" id="IPR039425">
    <property type="entry name" value="RNA_pol_sigma-70-like"/>
</dbReference>
<protein>
    <submittedName>
        <fullName evidence="7">Sigma-70 family RNA polymerase sigma factor</fullName>
    </submittedName>
</protein>
<dbReference type="InterPro" id="IPR013249">
    <property type="entry name" value="RNA_pol_sigma70_r4_t2"/>
</dbReference>
<dbReference type="Pfam" id="PF08281">
    <property type="entry name" value="Sigma70_r4_2"/>
    <property type="match status" value="1"/>
</dbReference>
<dbReference type="InterPro" id="IPR000792">
    <property type="entry name" value="Tscrpt_reg_LuxR_C"/>
</dbReference>
<dbReference type="InterPro" id="IPR013324">
    <property type="entry name" value="RNA_pol_sigma_r3/r4-like"/>
</dbReference>
<reference evidence="7 8" key="1">
    <citation type="submission" date="2023-06" db="EMBL/GenBank/DDBJ databases">
        <title>Actinomycetospora Odt1-22.</title>
        <authorList>
            <person name="Supong K."/>
        </authorList>
    </citation>
    <scope>NUCLEOTIDE SEQUENCE [LARGE SCALE GENOMIC DNA]</scope>
    <source>
        <strain evidence="7 8">Odt1-22</strain>
    </source>
</reference>
<feature type="domain" description="HTH luxR-type" evidence="6">
    <location>
        <begin position="159"/>
        <end position="215"/>
    </location>
</feature>
<comment type="similarity">
    <text evidence="1">Belongs to the sigma-70 factor family. ECF subfamily.</text>
</comment>
<dbReference type="RefSeq" id="WP_286055467.1">
    <property type="nucleotide sequence ID" value="NZ_JASVWF010000006.1"/>
</dbReference>
<evidence type="ECO:0000256" key="5">
    <source>
        <dbReference type="ARBA" id="ARBA00023163"/>
    </source>
</evidence>
<keyword evidence="2" id="KW-0805">Transcription regulation</keyword>
<evidence type="ECO:0000256" key="1">
    <source>
        <dbReference type="ARBA" id="ARBA00010641"/>
    </source>
</evidence>
<evidence type="ECO:0000256" key="2">
    <source>
        <dbReference type="ARBA" id="ARBA00023015"/>
    </source>
</evidence>